<dbReference type="RefSeq" id="WP_380015468.1">
    <property type="nucleotide sequence ID" value="NZ_JBHLYR010000062.1"/>
</dbReference>
<protein>
    <submittedName>
        <fullName evidence="2">Alpha/beta fold hydrolase</fullName>
    </submittedName>
</protein>
<evidence type="ECO:0000313" key="2">
    <source>
        <dbReference type="EMBL" id="MFB9994515.1"/>
    </source>
</evidence>
<dbReference type="InterPro" id="IPR029058">
    <property type="entry name" value="AB_hydrolase_fold"/>
</dbReference>
<dbReference type="PANTHER" id="PTHR43039">
    <property type="entry name" value="ESTERASE-RELATED"/>
    <property type="match status" value="1"/>
</dbReference>
<gene>
    <name evidence="2" type="ORF">ACFFLM_21390</name>
</gene>
<sequence>MSFPKTAELVERFSIHGCGTSVLTPLCAHGVYGDQLITSDLARFGHAHPQFRWIKRCVEGYADHLLHLIDELNLHHIRLLVTSMSAMIGMLASLQSLERFKPLALIGASRQYLDDDRDAGGFEQVGGIAFYDLVRPGPDWSETLSKRGLNQRGSRVLQEVAHRIGGGKR</sequence>
<dbReference type="SUPFAM" id="SSF53474">
    <property type="entry name" value="alpha/beta-Hydrolases"/>
    <property type="match status" value="1"/>
</dbReference>
<evidence type="ECO:0000256" key="1">
    <source>
        <dbReference type="ARBA" id="ARBA00008645"/>
    </source>
</evidence>
<dbReference type="Gene3D" id="3.40.50.1820">
    <property type="entry name" value="alpha/beta hydrolase"/>
    <property type="match status" value="1"/>
</dbReference>
<dbReference type="EMBL" id="JBHLYR010000062">
    <property type="protein sequence ID" value="MFB9994515.1"/>
    <property type="molecule type" value="Genomic_DNA"/>
</dbReference>
<dbReference type="Proteomes" id="UP001589733">
    <property type="component" value="Unassembled WGS sequence"/>
</dbReference>
<keyword evidence="3" id="KW-1185">Reference proteome</keyword>
<evidence type="ECO:0000313" key="3">
    <source>
        <dbReference type="Proteomes" id="UP001589733"/>
    </source>
</evidence>
<accession>A0ABV6B431</accession>
<proteinExistence type="inferred from homology"/>
<keyword evidence="2" id="KW-0378">Hydrolase</keyword>
<reference evidence="2 3" key="1">
    <citation type="submission" date="2024-09" db="EMBL/GenBank/DDBJ databases">
        <authorList>
            <person name="Sun Q."/>
            <person name="Mori K."/>
        </authorList>
    </citation>
    <scope>NUCLEOTIDE SEQUENCE [LARGE SCALE GENOMIC DNA]</scope>
    <source>
        <strain evidence="2 3">JCM 13503</strain>
    </source>
</reference>
<dbReference type="GO" id="GO:0016787">
    <property type="term" value="F:hydrolase activity"/>
    <property type="evidence" value="ECO:0007669"/>
    <property type="project" value="UniProtKB-KW"/>
</dbReference>
<name>A0ABV6B431_9DEIO</name>
<comment type="caution">
    <text evidence="2">The sequence shown here is derived from an EMBL/GenBank/DDBJ whole genome shotgun (WGS) entry which is preliminary data.</text>
</comment>
<comment type="similarity">
    <text evidence="1">Belongs to the AB hydrolase superfamily.</text>
</comment>
<organism evidence="2 3">
    <name type="scientific">Deinococcus oregonensis</name>
    <dbReference type="NCBI Taxonomy" id="1805970"/>
    <lineage>
        <taxon>Bacteria</taxon>
        <taxon>Thermotogati</taxon>
        <taxon>Deinococcota</taxon>
        <taxon>Deinococci</taxon>
        <taxon>Deinococcales</taxon>
        <taxon>Deinococcaceae</taxon>
        <taxon>Deinococcus</taxon>
    </lineage>
</organism>